<dbReference type="EMBL" id="HBEL01037064">
    <property type="protein sequence ID" value="CAD8421180.1"/>
    <property type="molecule type" value="Transcribed_RNA"/>
</dbReference>
<feature type="compositionally biased region" description="Low complexity" evidence="1">
    <location>
        <begin position="1"/>
        <end position="25"/>
    </location>
</feature>
<evidence type="ECO:0000256" key="1">
    <source>
        <dbReference type="SAM" id="MobiDB-lite"/>
    </source>
</evidence>
<organism evidence="2">
    <name type="scientific">Proboscia inermis</name>
    <dbReference type="NCBI Taxonomy" id="420281"/>
    <lineage>
        <taxon>Eukaryota</taxon>
        <taxon>Sar</taxon>
        <taxon>Stramenopiles</taxon>
        <taxon>Ochrophyta</taxon>
        <taxon>Bacillariophyta</taxon>
        <taxon>Coscinodiscophyceae</taxon>
        <taxon>Rhizosoleniophycidae</taxon>
        <taxon>Rhizosoleniales</taxon>
        <taxon>Rhizosoleniaceae</taxon>
        <taxon>Proboscia</taxon>
    </lineage>
</organism>
<evidence type="ECO:0000313" key="2">
    <source>
        <dbReference type="EMBL" id="CAD8421179.1"/>
    </source>
</evidence>
<feature type="compositionally biased region" description="Basic and acidic residues" evidence="1">
    <location>
        <begin position="59"/>
        <end position="73"/>
    </location>
</feature>
<reference evidence="2" key="1">
    <citation type="submission" date="2021-01" db="EMBL/GenBank/DDBJ databases">
        <authorList>
            <person name="Corre E."/>
            <person name="Pelletier E."/>
            <person name="Niang G."/>
            <person name="Scheremetjew M."/>
            <person name="Finn R."/>
            <person name="Kale V."/>
            <person name="Holt S."/>
            <person name="Cochrane G."/>
            <person name="Meng A."/>
            <person name="Brown T."/>
            <person name="Cohen L."/>
        </authorList>
    </citation>
    <scope>NUCLEOTIDE SEQUENCE</scope>
    <source>
        <strain evidence="2">CCAP1064/1</strain>
    </source>
</reference>
<evidence type="ECO:0000313" key="3">
    <source>
        <dbReference type="EMBL" id="CAD8421180.1"/>
    </source>
</evidence>
<feature type="region of interest" description="Disordered" evidence="1">
    <location>
        <begin position="59"/>
        <end position="137"/>
    </location>
</feature>
<accession>A0A6T8MLA3</accession>
<proteinExistence type="predicted"/>
<dbReference type="AlphaFoldDB" id="A0A6T8MLA3"/>
<dbReference type="EMBL" id="HBEL01037063">
    <property type="protein sequence ID" value="CAD8421179.1"/>
    <property type="molecule type" value="Transcribed_RNA"/>
</dbReference>
<name>A0A6T8MLA3_9STRA</name>
<protein>
    <submittedName>
        <fullName evidence="2">Uncharacterized protein</fullName>
    </submittedName>
</protein>
<sequence>MSDLTTRTTATETTTATVAGEVETTNGETSCEATAKLTTQKNTKTSCFSVTANPGFIRRSERRDRISRSERFGIRGRHQFPIRTPVKQPQPDQLTAHATWSSSGVESRRSRSMRRTCSSSRSRPKSKQQEQAASSSPQIPTHNILFLASTIMAAHIALPY</sequence>
<feature type="compositionally biased region" description="Polar residues" evidence="1">
    <location>
        <begin position="90"/>
        <end position="100"/>
    </location>
</feature>
<gene>
    <name evidence="2" type="ORF">PINE0816_LOCUS17330</name>
    <name evidence="3" type="ORF">PINE0816_LOCUS17331</name>
</gene>
<feature type="region of interest" description="Disordered" evidence="1">
    <location>
        <begin position="1"/>
        <end position="30"/>
    </location>
</feature>